<feature type="compositionally biased region" description="Gly residues" evidence="1">
    <location>
        <begin position="57"/>
        <end position="68"/>
    </location>
</feature>
<dbReference type="Proteomes" id="UP001159641">
    <property type="component" value="Unassembled WGS sequence"/>
</dbReference>
<dbReference type="AlphaFoldDB" id="A0AB34GE28"/>
<proteinExistence type="predicted"/>
<evidence type="ECO:0000313" key="2">
    <source>
        <dbReference type="EMBL" id="KAJ8777185.1"/>
    </source>
</evidence>
<keyword evidence="3" id="KW-1185">Reference proteome</keyword>
<name>A0AB34GE28_ESCRO</name>
<feature type="region of interest" description="Disordered" evidence="1">
    <location>
        <begin position="46"/>
        <end position="102"/>
    </location>
</feature>
<sequence length="102" mass="10725">MRRCHGTLAQSAGLQYACAVGRALRREEAAPERWGHFVLAGAGVTRWRRRRSDRGTPGAGAGGSGGSGIAALTHRSPFPARDVAAKVRQRGPPEASGPAWLP</sequence>
<gene>
    <name evidence="2" type="ORF">J1605_014568</name>
</gene>
<comment type="caution">
    <text evidence="2">The sequence shown here is derived from an EMBL/GenBank/DDBJ whole genome shotgun (WGS) entry which is preliminary data.</text>
</comment>
<organism evidence="2 3">
    <name type="scientific">Eschrichtius robustus</name>
    <name type="common">California gray whale</name>
    <name type="synonym">Eschrichtius gibbosus</name>
    <dbReference type="NCBI Taxonomy" id="9764"/>
    <lineage>
        <taxon>Eukaryota</taxon>
        <taxon>Metazoa</taxon>
        <taxon>Chordata</taxon>
        <taxon>Craniata</taxon>
        <taxon>Vertebrata</taxon>
        <taxon>Euteleostomi</taxon>
        <taxon>Mammalia</taxon>
        <taxon>Eutheria</taxon>
        <taxon>Laurasiatheria</taxon>
        <taxon>Artiodactyla</taxon>
        <taxon>Whippomorpha</taxon>
        <taxon>Cetacea</taxon>
        <taxon>Mysticeti</taxon>
        <taxon>Eschrichtiidae</taxon>
        <taxon>Eschrichtius</taxon>
    </lineage>
</organism>
<evidence type="ECO:0000256" key="1">
    <source>
        <dbReference type="SAM" id="MobiDB-lite"/>
    </source>
</evidence>
<accession>A0AB34GE28</accession>
<evidence type="ECO:0000313" key="3">
    <source>
        <dbReference type="Proteomes" id="UP001159641"/>
    </source>
</evidence>
<protein>
    <submittedName>
        <fullName evidence="2">Uncharacterized protein</fullName>
    </submittedName>
</protein>
<dbReference type="EMBL" id="JAIQCJ010002315">
    <property type="protein sequence ID" value="KAJ8777185.1"/>
    <property type="molecule type" value="Genomic_DNA"/>
</dbReference>
<reference evidence="2 3" key="1">
    <citation type="submission" date="2022-11" db="EMBL/GenBank/DDBJ databases">
        <title>Whole genome sequence of Eschrichtius robustus ER-17-0199.</title>
        <authorList>
            <person name="Bruniche-Olsen A."/>
            <person name="Black A.N."/>
            <person name="Fields C.J."/>
            <person name="Walden K."/>
            <person name="Dewoody J.A."/>
        </authorList>
    </citation>
    <scope>NUCLEOTIDE SEQUENCE [LARGE SCALE GENOMIC DNA]</scope>
    <source>
        <strain evidence="2">ER-17-0199</strain>
        <tissue evidence="2">Blubber</tissue>
    </source>
</reference>